<keyword evidence="1" id="KW-0479">Metal-binding</keyword>
<dbReference type="CDD" id="cd16359">
    <property type="entry name" value="VOC_BsCatE_like_C"/>
    <property type="match status" value="1"/>
</dbReference>
<evidence type="ECO:0000256" key="1">
    <source>
        <dbReference type="ARBA" id="ARBA00022723"/>
    </source>
</evidence>
<protein>
    <submittedName>
        <fullName evidence="4">VOC family protein</fullName>
    </submittedName>
</protein>
<dbReference type="EMBL" id="CP093326">
    <property type="protein sequence ID" value="UNK45197.1"/>
    <property type="molecule type" value="Genomic_DNA"/>
</dbReference>
<proteinExistence type="predicted"/>
<reference evidence="4 5" key="1">
    <citation type="submission" date="2022-03" db="EMBL/GenBank/DDBJ databases">
        <title>Isotopic signatures of nitrous oxide derived from detoxification processes.</title>
        <authorList>
            <person name="Behrendt U."/>
            <person name="Buchen C."/>
            <person name="Well R."/>
            <person name="Ulrich A."/>
            <person name="Rohe L."/>
            <person name="Kolb S."/>
            <person name="Schloter M."/>
            <person name="Horn M.A."/>
            <person name="Augustin J."/>
        </authorList>
    </citation>
    <scope>NUCLEOTIDE SEQUENCE [LARGE SCALE GENOMIC DNA]</scope>
    <source>
        <strain evidence="4 5">S4-C24</strain>
    </source>
</reference>
<feature type="signal peptide" evidence="2">
    <location>
        <begin position="1"/>
        <end position="19"/>
    </location>
</feature>
<dbReference type="Pfam" id="PF00903">
    <property type="entry name" value="Glyoxalase"/>
    <property type="match status" value="2"/>
</dbReference>
<dbReference type="SUPFAM" id="SSF54593">
    <property type="entry name" value="Glyoxalase/Bleomycin resistance protein/Dihydroxybiphenyl dioxygenase"/>
    <property type="match status" value="2"/>
</dbReference>
<name>A0ABY3WA46_9MICC</name>
<gene>
    <name evidence="4" type="ORF">MNQ99_14800</name>
</gene>
<dbReference type="InterPro" id="IPR004360">
    <property type="entry name" value="Glyas_Fos-R_dOase_dom"/>
</dbReference>
<feature type="domain" description="VOC" evidence="3">
    <location>
        <begin position="191"/>
        <end position="303"/>
    </location>
</feature>
<feature type="chain" id="PRO_5046564551" evidence="2">
    <location>
        <begin position="20"/>
        <end position="303"/>
    </location>
</feature>
<dbReference type="PROSITE" id="PS00934">
    <property type="entry name" value="GLYOXALASE_I_1"/>
    <property type="match status" value="1"/>
</dbReference>
<dbReference type="RefSeq" id="WP_241913466.1">
    <property type="nucleotide sequence ID" value="NZ_CP093326.1"/>
</dbReference>
<evidence type="ECO:0000313" key="4">
    <source>
        <dbReference type="EMBL" id="UNK45197.1"/>
    </source>
</evidence>
<sequence>MIAALVLAVVAGCVFTANSRPSPAEIPQSVLAAETRMGAVELRVKDLQTVRRFYEEGVGLESLDETAGSVSLGAGGEEIIRLTDAEGDYTNPADAGLYHAAVLYSDGPALAQTLVRLIQMAPSLYQGSADHAVSHAFYFTDPEGNGVELYIDTPADTWKWQDGQVQMGSAPLDPNDFIARHLGQTGDGTAALGHVHLKVGDLARAREFYMDTLGFAVTSEVNGALFMSAGGYHHHLAANVWSSAGSGSRPDSLGLGSFTVRLDGPTELDAVAGRLDAAGIDYQRAEDSIAVADPWGNRVHLRH</sequence>
<dbReference type="InterPro" id="IPR029068">
    <property type="entry name" value="Glyas_Bleomycin-R_OHBP_Dase"/>
</dbReference>
<evidence type="ECO:0000256" key="2">
    <source>
        <dbReference type="SAM" id="SignalP"/>
    </source>
</evidence>
<dbReference type="PANTHER" id="PTHR43279">
    <property type="entry name" value="CATECHOL-2,3-DIOXYGENASE"/>
    <property type="match status" value="1"/>
</dbReference>
<accession>A0ABY3WA46</accession>
<feature type="domain" description="VOC" evidence="3">
    <location>
        <begin position="36"/>
        <end position="152"/>
    </location>
</feature>
<evidence type="ECO:0000259" key="3">
    <source>
        <dbReference type="PROSITE" id="PS51819"/>
    </source>
</evidence>
<dbReference type="PROSITE" id="PS51819">
    <property type="entry name" value="VOC"/>
    <property type="match status" value="2"/>
</dbReference>
<dbReference type="InterPro" id="IPR018146">
    <property type="entry name" value="Glyoxalase_1_CS"/>
</dbReference>
<organism evidence="4 5">
    <name type="scientific">Arthrobacter sulfonylureivorans</name>
    <dbReference type="NCBI Taxonomy" id="2486855"/>
    <lineage>
        <taxon>Bacteria</taxon>
        <taxon>Bacillati</taxon>
        <taxon>Actinomycetota</taxon>
        <taxon>Actinomycetes</taxon>
        <taxon>Micrococcales</taxon>
        <taxon>Micrococcaceae</taxon>
        <taxon>Arthrobacter</taxon>
    </lineage>
</organism>
<evidence type="ECO:0000313" key="5">
    <source>
        <dbReference type="Proteomes" id="UP000829069"/>
    </source>
</evidence>
<dbReference type="InterPro" id="IPR037523">
    <property type="entry name" value="VOC_core"/>
</dbReference>
<dbReference type="Proteomes" id="UP000829069">
    <property type="component" value="Chromosome"/>
</dbReference>
<keyword evidence="2" id="KW-0732">Signal</keyword>
<keyword evidence="5" id="KW-1185">Reference proteome</keyword>
<dbReference type="PANTHER" id="PTHR43279:SF1">
    <property type="entry name" value="CATECHOL-2,3-DIOXYGENASE"/>
    <property type="match status" value="1"/>
</dbReference>
<dbReference type="Gene3D" id="3.10.180.10">
    <property type="entry name" value="2,3-Dihydroxybiphenyl 1,2-Dioxygenase, domain 1"/>
    <property type="match status" value="2"/>
</dbReference>